<dbReference type="GO" id="GO:0006412">
    <property type="term" value="P:translation"/>
    <property type="evidence" value="ECO:0007669"/>
    <property type="project" value="InterPro"/>
</dbReference>
<dbReference type="InterPro" id="IPR002222">
    <property type="entry name" value="Ribosomal_uS19"/>
</dbReference>
<dbReference type="SUPFAM" id="SSF54570">
    <property type="entry name" value="Ribosomal protein S19"/>
    <property type="match status" value="1"/>
</dbReference>
<dbReference type="EMBL" id="CM008050">
    <property type="protein sequence ID" value="PVH38719.1"/>
    <property type="molecule type" value="Genomic_DNA"/>
</dbReference>
<gene>
    <name evidence="5" type="ORF">PAHAL_5G333400</name>
</gene>
<dbReference type="Gramene" id="PVH38719">
    <property type="protein sequence ID" value="PVH38719"/>
    <property type="gene ID" value="PAHAL_5G333400"/>
</dbReference>
<dbReference type="GO" id="GO:0005763">
    <property type="term" value="C:mitochondrial small ribosomal subunit"/>
    <property type="evidence" value="ECO:0007669"/>
    <property type="project" value="TreeGrafter"/>
</dbReference>
<sequence length="51" mass="5853">MVGHTIAIHNGKEHIPIYITNPMVGRKLGEFVPTRHFTSHESARKDTKSRR</sequence>
<dbReference type="InterPro" id="IPR020934">
    <property type="entry name" value="Ribosomal_uS19_CS"/>
</dbReference>
<dbReference type="PROSITE" id="PS00323">
    <property type="entry name" value="RIBOSOMAL_S19"/>
    <property type="match status" value="1"/>
</dbReference>
<evidence type="ECO:0008006" key="6">
    <source>
        <dbReference type="Google" id="ProtNLM"/>
    </source>
</evidence>
<dbReference type="PANTHER" id="PTHR11880:SF8">
    <property type="entry name" value="SMALL RIBOSOMAL SUBUNIT PROTEIN US19M"/>
    <property type="match status" value="1"/>
</dbReference>
<dbReference type="Gene3D" id="3.30.860.10">
    <property type="entry name" value="30s Ribosomal Protein S19, Chain A"/>
    <property type="match status" value="1"/>
</dbReference>
<accession>A0A2T8IM39</accession>
<dbReference type="PRINTS" id="PR00975">
    <property type="entry name" value="RIBOSOMALS19"/>
</dbReference>
<evidence type="ECO:0000256" key="2">
    <source>
        <dbReference type="ARBA" id="ARBA00022980"/>
    </source>
</evidence>
<organism evidence="5">
    <name type="scientific">Panicum hallii</name>
    <dbReference type="NCBI Taxonomy" id="206008"/>
    <lineage>
        <taxon>Eukaryota</taxon>
        <taxon>Viridiplantae</taxon>
        <taxon>Streptophyta</taxon>
        <taxon>Embryophyta</taxon>
        <taxon>Tracheophyta</taxon>
        <taxon>Spermatophyta</taxon>
        <taxon>Magnoliopsida</taxon>
        <taxon>Liliopsida</taxon>
        <taxon>Poales</taxon>
        <taxon>Poaceae</taxon>
        <taxon>PACMAD clade</taxon>
        <taxon>Panicoideae</taxon>
        <taxon>Panicodae</taxon>
        <taxon>Paniceae</taxon>
        <taxon>Panicinae</taxon>
        <taxon>Panicum</taxon>
        <taxon>Panicum sect. Panicum</taxon>
    </lineage>
</organism>
<comment type="similarity">
    <text evidence="1 4">Belongs to the universal ribosomal protein uS19 family.</text>
</comment>
<dbReference type="AlphaFoldDB" id="A0A2T8IM39"/>
<evidence type="ECO:0000256" key="3">
    <source>
        <dbReference type="ARBA" id="ARBA00023274"/>
    </source>
</evidence>
<reference evidence="5" key="1">
    <citation type="submission" date="2018-04" db="EMBL/GenBank/DDBJ databases">
        <title>WGS assembly of Panicum hallii.</title>
        <authorList>
            <person name="Lovell J."/>
            <person name="Jenkins J."/>
            <person name="Lowry D."/>
            <person name="Mamidi S."/>
            <person name="Sreedasyam A."/>
            <person name="Weng X."/>
            <person name="Barry K."/>
            <person name="Bonette J."/>
            <person name="Campitelli B."/>
            <person name="Daum C."/>
            <person name="Gordon S."/>
            <person name="Gould B."/>
            <person name="Lipzen A."/>
            <person name="Macqueen A."/>
            <person name="Palacio-Mejia J."/>
            <person name="Plott C."/>
            <person name="Shakirov E."/>
            <person name="Shu S."/>
            <person name="Yoshinaga Y."/>
            <person name="Zane M."/>
            <person name="Rokhsar D."/>
            <person name="Grimwood J."/>
            <person name="Schmutz J."/>
            <person name="Juenger T."/>
        </authorList>
    </citation>
    <scope>NUCLEOTIDE SEQUENCE [LARGE SCALE GENOMIC DNA]</scope>
    <source>
        <strain evidence="5">FIL2</strain>
    </source>
</reference>
<dbReference type="GO" id="GO:0003723">
    <property type="term" value="F:RNA binding"/>
    <property type="evidence" value="ECO:0007669"/>
    <property type="project" value="InterPro"/>
</dbReference>
<dbReference type="PANTHER" id="PTHR11880">
    <property type="entry name" value="RIBOSOMAL PROTEIN S19P FAMILY MEMBER"/>
    <property type="match status" value="1"/>
</dbReference>
<dbReference type="Proteomes" id="UP000243499">
    <property type="component" value="Chromosome 5"/>
</dbReference>
<dbReference type="InterPro" id="IPR023575">
    <property type="entry name" value="Ribosomal_uS19_SF"/>
</dbReference>
<dbReference type="GO" id="GO:0000028">
    <property type="term" value="P:ribosomal small subunit assembly"/>
    <property type="evidence" value="ECO:0007669"/>
    <property type="project" value="TreeGrafter"/>
</dbReference>
<evidence type="ECO:0000256" key="1">
    <source>
        <dbReference type="ARBA" id="ARBA00007345"/>
    </source>
</evidence>
<keyword evidence="2 4" id="KW-0689">Ribosomal protein</keyword>
<evidence type="ECO:0000256" key="4">
    <source>
        <dbReference type="RuleBase" id="RU003485"/>
    </source>
</evidence>
<protein>
    <recommendedName>
        <fullName evidence="6">30S ribosomal protein S19, chloroplastic</fullName>
    </recommendedName>
</protein>
<evidence type="ECO:0000313" key="5">
    <source>
        <dbReference type="EMBL" id="PVH38719.1"/>
    </source>
</evidence>
<keyword evidence="3 4" id="KW-0687">Ribonucleoprotein</keyword>
<name>A0A2T8IM39_9POAL</name>
<dbReference type="GO" id="GO:0003735">
    <property type="term" value="F:structural constituent of ribosome"/>
    <property type="evidence" value="ECO:0007669"/>
    <property type="project" value="InterPro"/>
</dbReference>
<dbReference type="Pfam" id="PF00203">
    <property type="entry name" value="Ribosomal_S19"/>
    <property type="match status" value="1"/>
</dbReference>
<proteinExistence type="inferred from homology"/>
<dbReference type="PIRSF" id="PIRSF002144">
    <property type="entry name" value="Ribosomal_S19"/>
    <property type="match status" value="1"/>
</dbReference>